<dbReference type="Pfam" id="PF13855">
    <property type="entry name" value="LRR_8"/>
    <property type="match status" value="1"/>
</dbReference>
<dbReference type="InterPro" id="IPR001611">
    <property type="entry name" value="Leu-rich_rpt"/>
</dbReference>
<proteinExistence type="inferred from homology"/>
<comment type="PTM">
    <text evidence="6">Ubiquitinated in the presence of host E1 ubiquitin-activating enzyme, E2 ubiquitin-conjugating enzyme and ubiquitin.</text>
</comment>
<keyword evidence="6" id="KW-0832">Ubl conjugation</keyword>
<dbReference type="PANTHER" id="PTHR48051:SF54">
    <property type="entry name" value="LEUCINE-RICH REPEAT-CONTAINING PROTEIN"/>
    <property type="match status" value="1"/>
</dbReference>
<dbReference type="PANTHER" id="PTHR48051">
    <property type="match status" value="1"/>
</dbReference>
<evidence type="ECO:0000313" key="8">
    <source>
        <dbReference type="EMBL" id="QRK86700.1"/>
    </source>
</evidence>
<dbReference type="Gene3D" id="3.80.10.10">
    <property type="entry name" value="Ribonuclease Inhibitor"/>
    <property type="match status" value="3"/>
</dbReference>
<dbReference type="InterPro" id="IPR029487">
    <property type="entry name" value="NEL_dom"/>
</dbReference>
<dbReference type="RefSeq" id="WP_203421969.1">
    <property type="nucleotide sequence ID" value="NZ_CP069352.1"/>
</dbReference>
<feature type="domain" description="NEL" evidence="7">
    <location>
        <begin position="2086"/>
        <end position="2386"/>
    </location>
</feature>
<dbReference type="SMART" id="SM00369">
    <property type="entry name" value="LRR_TYP"/>
    <property type="match status" value="7"/>
</dbReference>
<keyword evidence="5" id="KW-0843">Virulence</keyword>
<gene>
    <name evidence="8" type="ORF">JN757_13360</name>
</gene>
<dbReference type="InterPro" id="IPR050216">
    <property type="entry name" value="LRR_domain-containing"/>
</dbReference>
<dbReference type="Pfam" id="PF20178">
    <property type="entry name" value="ToxA_N"/>
    <property type="match status" value="1"/>
</dbReference>
<organism evidence="8 9">
    <name type="scientific">Pseudomonas granadensis</name>
    <dbReference type="NCBI Taxonomy" id="1421430"/>
    <lineage>
        <taxon>Bacteria</taxon>
        <taxon>Pseudomonadati</taxon>
        <taxon>Pseudomonadota</taxon>
        <taxon>Gammaproteobacteria</taxon>
        <taxon>Pseudomonadales</taxon>
        <taxon>Pseudomonadaceae</taxon>
        <taxon>Pseudomonas</taxon>
    </lineage>
</organism>
<protein>
    <recommendedName>
        <fullName evidence="2">RING-type E3 ubiquitin transferase</fullName>
        <ecNumber evidence="2">2.3.2.27</ecNumber>
    </recommendedName>
</protein>
<evidence type="ECO:0000256" key="6">
    <source>
        <dbReference type="PROSITE-ProRule" id="PRU01398"/>
    </source>
</evidence>
<comment type="similarity">
    <text evidence="6">Belongs to the LRR-containing bacterial E3 ligase family.</text>
</comment>
<dbReference type="InterPro" id="IPR046673">
    <property type="entry name" value="ToxA_N"/>
</dbReference>
<keyword evidence="6" id="KW-0808">Transferase</keyword>
<evidence type="ECO:0000256" key="4">
    <source>
        <dbReference type="ARBA" id="ARBA00022737"/>
    </source>
</evidence>
<evidence type="ECO:0000256" key="3">
    <source>
        <dbReference type="ARBA" id="ARBA00022614"/>
    </source>
</evidence>
<evidence type="ECO:0000313" key="9">
    <source>
        <dbReference type="Proteomes" id="UP000663686"/>
    </source>
</evidence>
<dbReference type="SUPFAM" id="SSF52058">
    <property type="entry name" value="L domain-like"/>
    <property type="match status" value="2"/>
</dbReference>
<evidence type="ECO:0000256" key="1">
    <source>
        <dbReference type="ARBA" id="ARBA00000900"/>
    </source>
</evidence>
<feature type="active site" description="Glycyl thioester intermediate" evidence="6">
    <location>
        <position position="2173"/>
    </location>
</feature>
<keyword evidence="6" id="KW-0833">Ubl conjugation pathway</keyword>
<comment type="catalytic activity">
    <reaction evidence="1">
        <text>S-ubiquitinyl-[E2 ubiquitin-conjugating enzyme]-L-cysteine + [acceptor protein]-L-lysine = [E2 ubiquitin-conjugating enzyme]-L-cysteine + N(6)-ubiquitinyl-[acceptor protein]-L-lysine.</text>
        <dbReference type="EC" id="2.3.2.27"/>
    </reaction>
</comment>
<evidence type="ECO:0000256" key="5">
    <source>
        <dbReference type="ARBA" id="ARBA00023026"/>
    </source>
</evidence>
<reference evidence="8 9" key="1">
    <citation type="submission" date="2021-02" db="EMBL/GenBank/DDBJ databases">
        <authorList>
            <person name="Cea Torrescassana E."/>
        </authorList>
    </citation>
    <scope>NUCLEOTIDE SEQUENCE [LARGE SCALE GENOMIC DNA]</scope>
    <source>
        <strain evidence="8 9">CT364</strain>
    </source>
</reference>
<reference evidence="8 9" key="2">
    <citation type="submission" date="2021-03" db="EMBL/GenBank/DDBJ databases">
        <title>P. granadensis CT364 genome publication.</title>
        <authorList>
            <person name="Stach J."/>
            <person name="Montero-Calasanz Md.C."/>
        </authorList>
    </citation>
    <scope>NUCLEOTIDE SEQUENCE [LARGE SCALE GENOMIC DNA]</scope>
    <source>
        <strain evidence="8 9">CT364</strain>
    </source>
</reference>
<dbReference type="PROSITE" id="PS51450">
    <property type="entry name" value="LRR"/>
    <property type="match status" value="1"/>
</dbReference>
<dbReference type="Pfam" id="PF14496">
    <property type="entry name" value="NEL"/>
    <property type="match status" value="1"/>
</dbReference>
<dbReference type="InterPro" id="IPR003591">
    <property type="entry name" value="Leu-rich_rpt_typical-subtyp"/>
</dbReference>
<keyword evidence="3" id="KW-0433">Leucine-rich repeat</keyword>
<dbReference type="Proteomes" id="UP000663686">
    <property type="component" value="Chromosome"/>
</dbReference>
<dbReference type="EMBL" id="CP069352">
    <property type="protein sequence ID" value="QRK86700.1"/>
    <property type="molecule type" value="Genomic_DNA"/>
</dbReference>
<keyword evidence="6" id="KW-0964">Secreted</keyword>
<keyword evidence="9" id="KW-1185">Reference proteome</keyword>
<keyword evidence="4" id="KW-0677">Repeat</keyword>
<accession>A0ABX7GMX6</accession>
<sequence length="2397" mass="269142">MSPDSPLSQTAQAMVKPVATESMHAPLLEAALPQWLIDAPARRRAEVKRATSTIPGWYTKASPAQRDALHKRFNYSFQAQVQLDKTMSSFKDIDAFARPLLLEALKSRFQVQVDVDKTLVCLKRPVLVTIARVEAGTFEVLTLPMLQAALHNFESEECKYGAFHKSSTFAVETGTPGNYKAIPVNVSVRNFLSLCRELDIGAKYQAYLTSFFHPADPKAEAKLRRHFILAQKAALHAAAEQALLTKDIRRQDHAMILSVLHDDRAPRLDNKIVSFQDLSLMNYRLVGCIVFVMYDRFPSFDEVILYVPNDPAHPLKRYTGTQMQDTLKRLLSARDPEQPQSTAPTAYQQFFSQFVPYKRRAEYFSQFVKPAHPASDWLWSAWLTIGQAVTGVSTWEAPPRVPKTIADTDPFVEAKPLPDLEAYIKGRNQDLWTYLYEKHRDKLFDDARSHAVPTADVDAKARDAKLAALLQFGLLALNVVSMFVPVLGEAMMVVMAGQLLFETIEGVVEWSEGDKHAAKAHLVDVAENLALMGAMAAGGAGFSRLTAVKPEPVIESLHPVTLPNGKTRLWKPAFSGYEQDVTLGALSEPNALAQHSFDGKTYIRRDGKIYELVEDETTAQWLLQHPTDPDAYRPVLVHNGHGAWRLALEQPMTWGRLDLLRRMGPVTDRFSDDSLLMLADVSGVSDNTLRKMHMDHLPPPPELRDAIDLFAADAGARQMIEQLRGARAIDDRFLYALPLIPEMPGWPTGRVLEIVTGSESARRSIRYGAQNSGGVLGQESLIRLNREQVMNGEMPARILAALEENEIVHLLGSRGAQFRPARPDEFMRRLAEYAYTRQAAVFDSLYSGTQPVSGRARILQRECPGLGQAAAQDVLDHATSAQLSQMDATGRSPLKLLEEARWHARQGRRIRAFAGLHSENLASAASRRLALFALEQLPEWPLTLRLEIREGSTAGALLDSIGEPTAAVKRYLVKNGPFYQAFDEHGVALNRVHRIEDNFYRSLAYAWPDDLRVTLGLHDPHSGSELQHRIIESAHVHRREAARVLEPEAKWYKPPVRVAARLHGYYASGRGTGFNRSLESRVTQLYPQRQQADAFFAQQRGRTDAQIYAEVQVRQRDWDTLNTSLDQWQAGPTDSHTAQRRTHLAQALRDAWRNAPLAGHIADAARLSLICDTSLPVLNTRFAHVRELSLTGIGVTDANADGFLAAFPNLTDLSIGEPGPVYHRRSMARPLTSLPPAVGRLSRLTHLRFSTDAPLLAPTLAPRLRALTSLETLHIDYSGTDATTLHGLDLEPLMQLRTLRIDAPRALWRWPAYVERLGRLGRLDLTHTLIETLPESLYHGHEQLWAGLSLDWSRVTPATFRRAYDYVSQYSGAFGHLLDLHQMVREFCRAELDAMAIRPGEADPFAEAFYGAWATPETRIEAIEDLRAEHEAVFAQFYAPALRHGTRYAAPRRRWSTGRNADMLNALRISWHGTIRRRYGLPASVETFELPGARTPLDLSAQAELLTELPSLPIGSFAHVRTLRLSRLDVTLEQARSFFRAFSQVESLEITGATFTELPFTADALPALTHLDMSGNRIAVTPLVQRQINGLQRLRRLNLSQNPLVNVDVGALRRLRALSLRSTSLQTWPGGAERLRRLTWLDLRDNRIAALPPPVLSQPDVLMRTNLTGNLFSPDGETGFNAALQRVEQQRGLQPGTLRRFAAEPVPQQFPPAETGGSFIDLLLPLPEPVTVLPDDAVASANVQRLSAIMPHARAEPCVNNWRATGWSEAQIEAQIDVWHRSCEGLIRQMNDWLYIREIRTDRLQINAQNRSFAARRIRDAWLDGLTENPGSPGLQLGFEDQQTGDLPALSVQLPAVTTLDLNGVGVTLQGSDGFLNAFPSLDTLYIGGNALTSLPGPVLRMRHLQRLHMQHCDLQSATSLYPLLFRARLRQLDIGYNELRVFNPPDFGVIEALDLRYNRLTEWPVGVLQAPRLRTLNLSGNEIADIPVDLFNGTHESLIHGIDLSENQHLSLAALQDLRRYVREHSSTHALGISRRNINSLIDARVLPEPVAVPEPAGNATSAVAHDPHAVVQPVEDIFDPALDVAPGALDPWLKHSSPEVAAQRRTAWAQLAREPDHERFFQLLRLLRDTEDFRLIPADFTRRMWDVVQAATENTELRQLLFAGAETHGTCVDGRILTFSDMEVRVAVYRTMLDIPLNGTALRGRALLRLSRQLFRLDRVEVLAEAAAQGMDRAEVRLKYRIRLTRGWGDGIELPGQPTYMLYDAPLSDERLTQIRASILEAEQTDALPASMVERDYWDAYLQERYAPEMRAIQIEIDEQRRQLWTELDDRLARGEIDTQQHDQELKHLGWTMDARRRRKHMELTRRVIIELQSFADESELPGRLSPKPGPSWRP</sequence>
<dbReference type="EC" id="2.3.2.27" evidence="2"/>
<dbReference type="PROSITE" id="PS52053">
    <property type="entry name" value="NEL"/>
    <property type="match status" value="1"/>
</dbReference>
<dbReference type="Gene3D" id="1.20.58.360">
    <property type="entry name" value="Shigella T3SS effector IpaH defines"/>
    <property type="match status" value="1"/>
</dbReference>
<keyword evidence="6" id="KW-1035">Host cytoplasm</keyword>
<evidence type="ECO:0000256" key="2">
    <source>
        <dbReference type="ARBA" id="ARBA00012483"/>
    </source>
</evidence>
<evidence type="ECO:0000259" key="7">
    <source>
        <dbReference type="PROSITE" id="PS52053"/>
    </source>
</evidence>
<name>A0ABX7GMX6_9PSED</name>
<dbReference type="InterPro" id="IPR032675">
    <property type="entry name" value="LRR_dom_sf"/>
</dbReference>